<keyword evidence="2" id="KW-1003">Cell membrane</keyword>
<dbReference type="InterPro" id="IPR017452">
    <property type="entry name" value="GPCR_Rhodpsn_7TM"/>
</dbReference>
<dbReference type="GO" id="GO:0005886">
    <property type="term" value="C:plasma membrane"/>
    <property type="evidence" value="ECO:0007669"/>
    <property type="project" value="UniProtKB-SubCell"/>
</dbReference>
<feature type="transmembrane region" description="Helical" evidence="6">
    <location>
        <begin position="30"/>
        <end position="53"/>
    </location>
</feature>
<reference evidence="9" key="3">
    <citation type="submission" date="2015-06" db="UniProtKB">
        <authorList>
            <consortium name="EnsemblMetazoa"/>
        </authorList>
    </citation>
    <scope>IDENTIFICATION</scope>
</reference>
<comment type="subcellular location">
    <subcellularLocation>
        <location evidence="1">Cell membrane</location>
        <topology evidence="1">Multi-pass membrane protein</topology>
    </subcellularLocation>
</comment>
<name>R7TM37_CAPTE</name>
<keyword evidence="4 6" id="KW-1133">Transmembrane helix</keyword>
<feature type="transmembrane region" description="Helical" evidence="6">
    <location>
        <begin position="229"/>
        <end position="254"/>
    </location>
</feature>
<evidence type="ECO:0000256" key="1">
    <source>
        <dbReference type="ARBA" id="ARBA00004651"/>
    </source>
</evidence>
<evidence type="ECO:0000313" key="10">
    <source>
        <dbReference type="Proteomes" id="UP000014760"/>
    </source>
</evidence>
<evidence type="ECO:0000313" key="9">
    <source>
        <dbReference type="EnsemblMetazoa" id="CapteP205387"/>
    </source>
</evidence>
<dbReference type="PANTHER" id="PTHR22750">
    <property type="entry name" value="G-PROTEIN COUPLED RECEPTOR"/>
    <property type="match status" value="1"/>
</dbReference>
<gene>
    <name evidence="8" type="ORF">CAPTEDRAFT_205387</name>
</gene>
<keyword evidence="10" id="KW-1185">Reference proteome</keyword>
<evidence type="ECO:0000313" key="8">
    <source>
        <dbReference type="EMBL" id="ELT94883.1"/>
    </source>
</evidence>
<dbReference type="InterPro" id="IPR000276">
    <property type="entry name" value="GPCR_Rhodpsn"/>
</dbReference>
<dbReference type="AlphaFoldDB" id="R7TM37"/>
<evidence type="ECO:0000256" key="6">
    <source>
        <dbReference type="SAM" id="Phobius"/>
    </source>
</evidence>
<evidence type="ECO:0000256" key="2">
    <source>
        <dbReference type="ARBA" id="ARBA00022475"/>
    </source>
</evidence>
<dbReference type="EMBL" id="KB309292">
    <property type="protein sequence ID" value="ELT94883.1"/>
    <property type="molecule type" value="Genomic_DNA"/>
</dbReference>
<sequence>METTGATASTYLPELIPAVQYNLSDWSHWILLHIEVVTMFGLVLNSMVIVACLKSNLLHNERPAFKLIFNLALTDFFSTLFVQPIAVFYFTQTGQLFIHDQNGHGHRLVNRSDLHDDVRKTYCHFVPFLPPEDCDQGTMAIISSWLWLFGKNFILFIWNDLKPGDSCSVPNVMADIYIKYIYSTVQYGLLVMIALGNFLMLGRMLRSKGTPQGATQQPRTGHHKMIKMVLVIVASLFFCWLPFMLASNVVAYLVNREDQPPKWLLIVYDITRGMPLYSTVLDPMIYMWQIVNFRKAALQTVQENR</sequence>
<feature type="transmembrane region" description="Helical" evidence="6">
    <location>
        <begin position="180"/>
        <end position="201"/>
    </location>
</feature>
<evidence type="ECO:0000256" key="5">
    <source>
        <dbReference type="ARBA" id="ARBA00023136"/>
    </source>
</evidence>
<evidence type="ECO:0000256" key="4">
    <source>
        <dbReference type="ARBA" id="ARBA00022989"/>
    </source>
</evidence>
<organism evidence="8">
    <name type="scientific">Capitella teleta</name>
    <name type="common">Polychaete worm</name>
    <dbReference type="NCBI Taxonomy" id="283909"/>
    <lineage>
        <taxon>Eukaryota</taxon>
        <taxon>Metazoa</taxon>
        <taxon>Spiralia</taxon>
        <taxon>Lophotrochozoa</taxon>
        <taxon>Annelida</taxon>
        <taxon>Polychaeta</taxon>
        <taxon>Sedentaria</taxon>
        <taxon>Scolecida</taxon>
        <taxon>Capitellidae</taxon>
        <taxon>Capitella</taxon>
    </lineage>
</organism>
<protein>
    <recommendedName>
        <fullName evidence="7">G-protein coupled receptors family 1 profile domain-containing protein</fullName>
    </recommendedName>
</protein>
<dbReference type="GO" id="GO:0004930">
    <property type="term" value="F:G protein-coupled receptor activity"/>
    <property type="evidence" value="ECO:0007669"/>
    <property type="project" value="InterPro"/>
</dbReference>
<dbReference type="PRINTS" id="PR00237">
    <property type="entry name" value="GPCRRHODOPSN"/>
</dbReference>
<feature type="domain" description="G-protein coupled receptors family 1 profile" evidence="7">
    <location>
        <begin position="167"/>
        <end position="286"/>
    </location>
</feature>
<proteinExistence type="predicted"/>
<dbReference type="EnsemblMetazoa" id="CapteT205387">
    <property type="protein sequence ID" value="CapteP205387"/>
    <property type="gene ID" value="CapteG205387"/>
</dbReference>
<dbReference type="Proteomes" id="UP000014760">
    <property type="component" value="Unassembled WGS sequence"/>
</dbReference>
<dbReference type="Gene3D" id="1.20.1070.10">
    <property type="entry name" value="Rhodopsin 7-helix transmembrane proteins"/>
    <property type="match status" value="2"/>
</dbReference>
<feature type="transmembrane region" description="Helical" evidence="6">
    <location>
        <begin position="65"/>
        <end position="90"/>
    </location>
</feature>
<dbReference type="EMBL" id="AMQN01002477">
    <property type="status" value="NOT_ANNOTATED_CDS"/>
    <property type="molecule type" value="Genomic_DNA"/>
</dbReference>
<evidence type="ECO:0000256" key="3">
    <source>
        <dbReference type="ARBA" id="ARBA00022692"/>
    </source>
</evidence>
<dbReference type="CDD" id="cd00637">
    <property type="entry name" value="7tm_classA_rhodopsin-like"/>
    <property type="match status" value="1"/>
</dbReference>
<accession>R7TM37</accession>
<keyword evidence="3 6" id="KW-0812">Transmembrane</keyword>
<reference evidence="8 10" key="2">
    <citation type="journal article" date="2013" name="Nature">
        <title>Insights into bilaterian evolution from three spiralian genomes.</title>
        <authorList>
            <person name="Simakov O."/>
            <person name="Marletaz F."/>
            <person name="Cho S.J."/>
            <person name="Edsinger-Gonzales E."/>
            <person name="Havlak P."/>
            <person name="Hellsten U."/>
            <person name="Kuo D.H."/>
            <person name="Larsson T."/>
            <person name="Lv J."/>
            <person name="Arendt D."/>
            <person name="Savage R."/>
            <person name="Osoegawa K."/>
            <person name="de Jong P."/>
            <person name="Grimwood J."/>
            <person name="Chapman J.A."/>
            <person name="Shapiro H."/>
            <person name="Aerts A."/>
            <person name="Otillar R.P."/>
            <person name="Terry A.Y."/>
            <person name="Boore J.L."/>
            <person name="Grigoriev I.V."/>
            <person name="Lindberg D.R."/>
            <person name="Seaver E.C."/>
            <person name="Weisblat D.A."/>
            <person name="Putnam N.H."/>
            <person name="Rokhsar D.S."/>
        </authorList>
    </citation>
    <scope>NUCLEOTIDE SEQUENCE</scope>
    <source>
        <strain evidence="8 10">I ESC-2004</strain>
    </source>
</reference>
<keyword evidence="5 6" id="KW-0472">Membrane</keyword>
<reference evidence="10" key="1">
    <citation type="submission" date="2012-12" db="EMBL/GenBank/DDBJ databases">
        <authorList>
            <person name="Hellsten U."/>
            <person name="Grimwood J."/>
            <person name="Chapman J.A."/>
            <person name="Shapiro H."/>
            <person name="Aerts A."/>
            <person name="Otillar R.P."/>
            <person name="Terry A.Y."/>
            <person name="Boore J.L."/>
            <person name="Simakov O."/>
            <person name="Marletaz F."/>
            <person name="Cho S.-J."/>
            <person name="Edsinger-Gonzales E."/>
            <person name="Havlak P."/>
            <person name="Kuo D.-H."/>
            <person name="Larsson T."/>
            <person name="Lv J."/>
            <person name="Arendt D."/>
            <person name="Savage R."/>
            <person name="Osoegawa K."/>
            <person name="de Jong P."/>
            <person name="Lindberg D.R."/>
            <person name="Seaver E.C."/>
            <person name="Weisblat D.A."/>
            <person name="Putnam N.H."/>
            <person name="Grigoriev I.V."/>
            <person name="Rokhsar D.S."/>
        </authorList>
    </citation>
    <scope>NUCLEOTIDE SEQUENCE</scope>
    <source>
        <strain evidence="10">I ESC-2004</strain>
    </source>
</reference>
<dbReference type="HOGENOM" id="CLU_009579_19_0_1"/>
<dbReference type="PROSITE" id="PS50262">
    <property type="entry name" value="G_PROTEIN_RECEP_F1_2"/>
    <property type="match status" value="1"/>
</dbReference>
<dbReference type="Pfam" id="PF00001">
    <property type="entry name" value="7tm_1"/>
    <property type="match status" value="1"/>
</dbReference>
<evidence type="ECO:0000259" key="7">
    <source>
        <dbReference type="PROSITE" id="PS50262"/>
    </source>
</evidence>
<dbReference type="SUPFAM" id="SSF81321">
    <property type="entry name" value="Family A G protein-coupled receptor-like"/>
    <property type="match status" value="2"/>
</dbReference>